<accession>A0A8X6QCK0</accession>
<protein>
    <submittedName>
        <fullName evidence="1">Uncharacterized protein</fullName>
    </submittedName>
</protein>
<evidence type="ECO:0000313" key="2">
    <source>
        <dbReference type="Proteomes" id="UP000887013"/>
    </source>
</evidence>
<keyword evidence="2" id="KW-1185">Reference proteome</keyword>
<sequence>MAAIMKDFLAKIRAQKAVITILKQKLSEKNLSLSELEVLRTKFKNLQDEFISIFDSIINISDEVNVEKVIDEKDEINAIIIDVEFDVNIKLSKFNLNMVKGSTVNCVSENSVVRLPKISLHSFVEEMYAWFSFKDIFKASID</sequence>
<name>A0A8X6QCK0_NEPPI</name>
<dbReference type="OrthoDB" id="8045822at2759"/>
<gene>
    <name evidence="1" type="ORF">NPIL_131411</name>
</gene>
<proteinExistence type="predicted"/>
<comment type="caution">
    <text evidence="1">The sequence shown here is derived from an EMBL/GenBank/DDBJ whole genome shotgun (WGS) entry which is preliminary data.</text>
</comment>
<organism evidence="1 2">
    <name type="scientific">Nephila pilipes</name>
    <name type="common">Giant wood spider</name>
    <name type="synonym">Nephila maculata</name>
    <dbReference type="NCBI Taxonomy" id="299642"/>
    <lineage>
        <taxon>Eukaryota</taxon>
        <taxon>Metazoa</taxon>
        <taxon>Ecdysozoa</taxon>
        <taxon>Arthropoda</taxon>
        <taxon>Chelicerata</taxon>
        <taxon>Arachnida</taxon>
        <taxon>Araneae</taxon>
        <taxon>Araneomorphae</taxon>
        <taxon>Entelegynae</taxon>
        <taxon>Araneoidea</taxon>
        <taxon>Nephilidae</taxon>
        <taxon>Nephila</taxon>
    </lineage>
</organism>
<dbReference type="EMBL" id="BMAW01080117">
    <property type="protein sequence ID" value="GFU18155.1"/>
    <property type="molecule type" value="Genomic_DNA"/>
</dbReference>
<reference evidence="1" key="1">
    <citation type="submission" date="2020-08" db="EMBL/GenBank/DDBJ databases">
        <title>Multicomponent nature underlies the extraordinary mechanical properties of spider dragline silk.</title>
        <authorList>
            <person name="Kono N."/>
            <person name="Nakamura H."/>
            <person name="Mori M."/>
            <person name="Yoshida Y."/>
            <person name="Ohtoshi R."/>
            <person name="Malay A.D."/>
            <person name="Moran D.A.P."/>
            <person name="Tomita M."/>
            <person name="Numata K."/>
            <person name="Arakawa K."/>
        </authorList>
    </citation>
    <scope>NUCLEOTIDE SEQUENCE</scope>
</reference>
<dbReference type="AlphaFoldDB" id="A0A8X6QCK0"/>
<dbReference type="Proteomes" id="UP000887013">
    <property type="component" value="Unassembled WGS sequence"/>
</dbReference>
<evidence type="ECO:0000313" key="1">
    <source>
        <dbReference type="EMBL" id="GFU18155.1"/>
    </source>
</evidence>